<name>A0A0F3PPE0_ANAPH</name>
<dbReference type="EMBL" id="LAOD01000029">
    <property type="protein sequence ID" value="KJV82128.1"/>
    <property type="molecule type" value="Genomic_DNA"/>
</dbReference>
<accession>A0A0F3PPE0</accession>
<dbReference type="PATRIC" id="fig|1359157.3.peg.1216"/>
<evidence type="ECO:0000313" key="1">
    <source>
        <dbReference type="EMBL" id="KJV82128.1"/>
    </source>
</evidence>
<gene>
    <name evidence="1" type="ORF">APHCRT_1350</name>
</gene>
<evidence type="ECO:0000313" key="2">
    <source>
        <dbReference type="Proteomes" id="UP000033722"/>
    </source>
</evidence>
<dbReference type="Proteomes" id="UP000033722">
    <property type="component" value="Unassembled WGS sequence"/>
</dbReference>
<organism evidence="1 2">
    <name type="scientific">Anaplasma phagocytophilum str. CRT53-1</name>
    <dbReference type="NCBI Taxonomy" id="1359157"/>
    <lineage>
        <taxon>Bacteria</taxon>
        <taxon>Pseudomonadati</taxon>
        <taxon>Pseudomonadota</taxon>
        <taxon>Alphaproteobacteria</taxon>
        <taxon>Rickettsiales</taxon>
        <taxon>Anaplasmataceae</taxon>
        <taxon>Anaplasma</taxon>
        <taxon>phagocytophilum group</taxon>
    </lineage>
</organism>
<protein>
    <submittedName>
        <fullName evidence="1">Uncharacterized protein</fullName>
    </submittedName>
</protein>
<comment type="caution">
    <text evidence="1">The sequence shown here is derived from an EMBL/GenBank/DDBJ whole genome shotgun (WGS) entry which is preliminary data.</text>
</comment>
<sequence length="42" mass="4411">MFVAGCKDDNSRGIPGASIFVCGSYCGVRAGWLLAGDRFIVT</sequence>
<reference evidence="1 2" key="1">
    <citation type="submission" date="2015-01" db="EMBL/GenBank/DDBJ databases">
        <title>Genome Sequencing of Rickettsiales.</title>
        <authorList>
            <person name="Daugherty S.C."/>
            <person name="Su Q."/>
            <person name="Abolude K."/>
            <person name="Beier-Sexton M."/>
            <person name="Carlyon J.A."/>
            <person name="Carter R."/>
            <person name="Day N.P."/>
            <person name="Dumler S.J."/>
            <person name="Dyachenko V."/>
            <person name="Godinez A."/>
            <person name="Kurtti T.J."/>
            <person name="Lichay M."/>
            <person name="Mullins K.E."/>
            <person name="Ott S."/>
            <person name="Pappas-Brown V."/>
            <person name="Paris D.H."/>
            <person name="Patel P."/>
            <person name="Richards A.L."/>
            <person name="Sadzewicz L."/>
            <person name="Sears K."/>
            <person name="Seidman D."/>
            <person name="Sengamalay N."/>
            <person name="Stenos J."/>
            <person name="Tallon L.J."/>
            <person name="Vincent G."/>
            <person name="Fraser C.M."/>
            <person name="Munderloh U."/>
            <person name="Dunning-Hotopp J.C."/>
        </authorList>
    </citation>
    <scope>NUCLEOTIDE SEQUENCE [LARGE SCALE GENOMIC DNA]</scope>
    <source>
        <strain evidence="1 2">CRT53-1</strain>
    </source>
</reference>
<dbReference type="AlphaFoldDB" id="A0A0F3PPE0"/>
<proteinExistence type="predicted"/>